<dbReference type="Pfam" id="PF00934">
    <property type="entry name" value="PE"/>
    <property type="match status" value="1"/>
</dbReference>
<dbReference type="InterPro" id="IPR000084">
    <property type="entry name" value="PE-PGRS_N"/>
</dbReference>
<sequence>MELDVIPEGLLAASAQVAALTGQLSAAGAAHAAACAAILPPGSDKPSLEVAAALHGHHAQHQAMAMMGNEELGRSGAGVAESGVSYLTGDALSAAALGAAAV</sequence>
<dbReference type="EMBL" id="JBGEDP010000003">
    <property type="protein sequence ID" value="MEY8019152.1"/>
    <property type="molecule type" value="Genomic_DNA"/>
</dbReference>
<organism evidence="2 3">
    <name type="scientific">Mycobacterium servetii</name>
    <dbReference type="NCBI Taxonomy" id="3237418"/>
    <lineage>
        <taxon>Bacteria</taxon>
        <taxon>Bacillati</taxon>
        <taxon>Actinomycetota</taxon>
        <taxon>Actinomycetes</taxon>
        <taxon>Mycobacteriales</taxon>
        <taxon>Mycobacteriaceae</taxon>
        <taxon>Mycobacterium</taxon>
    </lineage>
</organism>
<gene>
    <name evidence="2" type="ORF">AB8998_31390</name>
</gene>
<dbReference type="InterPro" id="IPR038332">
    <property type="entry name" value="PPE_sf"/>
</dbReference>
<accession>A0ABV4CB85</accession>
<dbReference type="Gene3D" id="1.10.287.850">
    <property type="entry name" value="HP0062-like domain"/>
    <property type="match status" value="1"/>
</dbReference>
<evidence type="ECO:0000313" key="3">
    <source>
        <dbReference type="Proteomes" id="UP001564760"/>
    </source>
</evidence>
<comment type="caution">
    <text evidence="2">The sequence shown here is derived from an EMBL/GenBank/DDBJ whole genome shotgun (WGS) entry which is preliminary data.</text>
</comment>
<dbReference type="SUPFAM" id="SSF140459">
    <property type="entry name" value="PE/PPE dimer-like"/>
    <property type="match status" value="1"/>
</dbReference>
<proteinExistence type="predicted"/>
<dbReference type="RefSeq" id="WP_369742176.1">
    <property type="nucleotide sequence ID" value="NZ_JBGEDP010000003.1"/>
</dbReference>
<feature type="domain" description="PE" evidence="1">
    <location>
        <begin position="4"/>
        <end position="91"/>
    </location>
</feature>
<protein>
    <submittedName>
        <fullName evidence="2">PE family protein</fullName>
    </submittedName>
</protein>
<dbReference type="Proteomes" id="UP001564760">
    <property type="component" value="Unassembled WGS sequence"/>
</dbReference>
<keyword evidence="3" id="KW-1185">Reference proteome</keyword>
<evidence type="ECO:0000259" key="1">
    <source>
        <dbReference type="Pfam" id="PF00934"/>
    </source>
</evidence>
<evidence type="ECO:0000313" key="2">
    <source>
        <dbReference type="EMBL" id="MEY8019152.1"/>
    </source>
</evidence>
<reference evidence="2 3" key="1">
    <citation type="submission" date="2024-08" db="EMBL/GenBank/DDBJ databases">
        <title>Mycobacterium servetensis sp. nov., a novel rapid-growing mycobacterial species recovered from a human patient in Zaragoza, Spain.</title>
        <authorList>
            <person name="Tristancho-Baro A.I."/>
            <person name="Buenestado-Serrano S."/>
            <person name="Garcia De Viedma D."/>
            <person name="Milagro-Beamonte A."/>
            <person name="Burillo N."/>
            <person name="Sanz S."/>
            <person name="Lopez-Calleja A.I."/>
            <person name="Penas-Utrilla D."/>
            <person name="Guardingo M."/>
            <person name="Garcia M.J."/>
            <person name="Vinuelas-Bayon J."/>
        </authorList>
    </citation>
    <scope>NUCLEOTIDE SEQUENCE [LARGE SCALE GENOMIC DNA]</scope>
    <source>
        <strain evidence="3">HUMS_12744610</strain>
    </source>
</reference>
<name>A0ABV4CB85_9MYCO</name>